<keyword evidence="1" id="KW-1133">Transmembrane helix</keyword>
<organism evidence="2 3">
    <name type="scientific">Eisenbergiella massiliensis</name>
    <dbReference type="NCBI Taxonomy" id="1720294"/>
    <lineage>
        <taxon>Bacteria</taxon>
        <taxon>Bacillati</taxon>
        <taxon>Bacillota</taxon>
        <taxon>Clostridia</taxon>
        <taxon>Lachnospirales</taxon>
        <taxon>Lachnospiraceae</taxon>
        <taxon>Eisenbergiella</taxon>
    </lineage>
</organism>
<accession>A0A3E3ICJ1</accession>
<evidence type="ECO:0000256" key="1">
    <source>
        <dbReference type="SAM" id="Phobius"/>
    </source>
</evidence>
<keyword evidence="1" id="KW-0472">Membrane</keyword>
<keyword evidence="3" id="KW-1185">Reference proteome</keyword>
<dbReference type="EMBL" id="QVLV01000001">
    <property type="protein sequence ID" value="RGE64777.1"/>
    <property type="molecule type" value="Genomic_DNA"/>
</dbReference>
<keyword evidence="1" id="KW-0812">Transmembrane</keyword>
<dbReference type="RefSeq" id="WP_117543238.1">
    <property type="nucleotide sequence ID" value="NZ_JBKUNB010000020.1"/>
</dbReference>
<dbReference type="AlphaFoldDB" id="A0A3E3ICJ1"/>
<feature type="transmembrane region" description="Helical" evidence="1">
    <location>
        <begin position="6"/>
        <end position="26"/>
    </location>
</feature>
<dbReference type="InterPro" id="IPR025962">
    <property type="entry name" value="SdpI/YhfL"/>
</dbReference>
<feature type="transmembrane region" description="Helical" evidence="1">
    <location>
        <begin position="87"/>
        <end position="108"/>
    </location>
</feature>
<sequence>MGFWIFMLVMNLLIPATMAGFGRAFLKKAPGKINYAFGYRTSMSMKNKDTWDYAHKFCGRLWYTAGLVMLPVTFIAMLFVLGKDEDAVGSFGGIICFIQMIPLVGSIIPTEIALRKHFDKNGIRKEAGAGEYAGKG</sequence>
<evidence type="ECO:0000313" key="3">
    <source>
        <dbReference type="Proteomes" id="UP000260812"/>
    </source>
</evidence>
<proteinExistence type="predicted"/>
<evidence type="ECO:0000313" key="2">
    <source>
        <dbReference type="EMBL" id="RGE64777.1"/>
    </source>
</evidence>
<dbReference type="GeneID" id="97985314"/>
<feature type="transmembrane region" description="Helical" evidence="1">
    <location>
        <begin position="61"/>
        <end position="81"/>
    </location>
</feature>
<gene>
    <name evidence="2" type="ORF">DXC51_00060</name>
</gene>
<evidence type="ECO:0008006" key="4">
    <source>
        <dbReference type="Google" id="ProtNLM"/>
    </source>
</evidence>
<comment type="caution">
    <text evidence="2">The sequence shown here is derived from an EMBL/GenBank/DDBJ whole genome shotgun (WGS) entry which is preliminary data.</text>
</comment>
<name>A0A3E3ICJ1_9FIRM</name>
<reference evidence="2" key="1">
    <citation type="submission" date="2018-08" db="EMBL/GenBank/DDBJ databases">
        <title>A genome reference for cultivated species of the human gut microbiota.</title>
        <authorList>
            <person name="Zou Y."/>
            <person name="Xue W."/>
            <person name="Luo G."/>
        </authorList>
    </citation>
    <scope>NUCLEOTIDE SEQUENCE [LARGE SCALE GENOMIC DNA]</scope>
    <source>
        <strain evidence="2">TF05-5AC</strain>
    </source>
</reference>
<dbReference type="Proteomes" id="UP000260812">
    <property type="component" value="Unassembled WGS sequence"/>
</dbReference>
<protein>
    <recommendedName>
        <fullName evidence="4">SdpI family protein</fullName>
    </recommendedName>
</protein>
<dbReference type="Pfam" id="PF13630">
    <property type="entry name" value="SdpI"/>
    <property type="match status" value="1"/>
</dbReference>